<dbReference type="InterPro" id="IPR011008">
    <property type="entry name" value="Dimeric_a/b-barrel"/>
</dbReference>
<feature type="domain" description="DUF1330" evidence="1">
    <location>
        <begin position="2"/>
        <end position="95"/>
    </location>
</feature>
<dbReference type="Pfam" id="PF07045">
    <property type="entry name" value="DUF1330"/>
    <property type="match status" value="1"/>
</dbReference>
<keyword evidence="3" id="KW-1185">Reference proteome</keyword>
<accession>A0ABY4VZ13</accession>
<proteinExistence type="predicted"/>
<gene>
    <name evidence="2" type="ORF">NBZ79_13065</name>
</gene>
<dbReference type="PANTHER" id="PTHR41521:SF4">
    <property type="entry name" value="BLR0684 PROTEIN"/>
    <property type="match status" value="1"/>
</dbReference>
<reference evidence="2" key="1">
    <citation type="submission" date="2022-06" db="EMBL/GenBank/DDBJ databases">
        <title>Sneathiella actinostolidae sp. nov., isolated from a sea anemonein the Western Pacific Ocean.</title>
        <authorList>
            <person name="Wei M.J."/>
        </authorList>
    </citation>
    <scope>NUCLEOTIDE SEQUENCE</scope>
    <source>
        <strain evidence="2">PHK-P5</strain>
    </source>
</reference>
<dbReference type="Proteomes" id="UP001056291">
    <property type="component" value="Chromosome"/>
</dbReference>
<dbReference type="Gene3D" id="3.30.70.100">
    <property type="match status" value="1"/>
</dbReference>
<dbReference type="SUPFAM" id="SSF54909">
    <property type="entry name" value="Dimeric alpha+beta barrel"/>
    <property type="match status" value="1"/>
</dbReference>
<evidence type="ECO:0000313" key="3">
    <source>
        <dbReference type="Proteomes" id="UP001056291"/>
    </source>
</evidence>
<dbReference type="PANTHER" id="PTHR41521">
    <property type="match status" value="1"/>
</dbReference>
<name>A0ABY4VZ13_9PROT</name>
<dbReference type="RefSeq" id="WP_251932912.1">
    <property type="nucleotide sequence ID" value="NZ_CP098747.1"/>
</dbReference>
<organism evidence="2 3">
    <name type="scientific">Sneathiella marina</name>
    <dbReference type="NCBI Taxonomy" id="2950108"/>
    <lineage>
        <taxon>Bacteria</taxon>
        <taxon>Pseudomonadati</taxon>
        <taxon>Pseudomonadota</taxon>
        <taxon>Alphaproteobacteria</taxon>
        <taxon>Sneathiellales</taxon>
        <taxon>Sneathiellaceae</taxon>
        <taxon>Sneathiella</taxon>
    </lineage>
</organism>
<evidence type="ECO:0000259" key="1">
    <source>
        <dbReference type="Pfam" id="PF07045"/>
    </source>
</evidence>
<evidence type="ECO:0000313" key="2">
    <source>
        <dbReference type="EMBL" id="USG60105.1"/>
    </source>
</evidence>
<protein>
    <submittedName>
        <fullName evidence="2">DUF1330 domain-containing protein</fullName>
    </submittedName>
</protein>
<sequence>MPAYIIARINVTDPEQYEVYKSLAPVAIKKYGGQYLTRGGAMETLEGAAETSRVVILQFPDMEAARGFYNSPEYGKAKDARENAANGTFTLLEGYVPA</sequence>
<dbReference type="EMBL" id="CP098747">
    <property type="protein sequence ID" value="USG60105.1"/>
    <property type="molecule type" value="Genomic_DNA"/>
</dbReference>
<dbReference type="InterPro" id="IPR010753">
    <property type="entry name" value="DUF1330"/>
</dbReference>